<dbReference type="AlphaFoldDB" id="K0R151"/>
<evidence type="ECO:0000313" key="7">
    <source>
        <dbReference type="Proteomes" id="UP000266841"/>
    </source>
</evidence>
<dbReference type="Proteomes" id="UP000266841">
    <property type="component" value="Unassembled WGS sequence"/>
</dbReference>
<evidence type="ECO:0000256" key="4">
    <source>
        <dbReference type="SAM" id="MobiDB-lite"/>
    </source>
</evidence>
<protein>
    <recommendedName>
        <fullName evidence="5">tRNA-binding domain-containing protein</fullName>
    </recommendedName>
</protein>
<name>K0R151_THAOC</name>
<evidence type="ECO:0000256" key="1">
    <source>
        <dbReference type="ARBA" id="ARBA00022555"/>
    </source>
</evidence>
<dbReference type="GO" id="GO:0000049">
    <property type="term" value="F:tRNA binding"/>
    <property type="evidence" value="ECO:0007669"/>
    <property type="project" value="UniProtKB-UniRule"/>
</dbReference>
<accession>K0R151</accession>
<comment type="caution">
    <text evidence="6">The sequence shown here is derived from an EMBL/GenBank/DDBJ whole genome shotgun (WGS) entry which is preliminary data.</text>
</comment>
<keyword evidence="2 3" id="KW-0694">RNA-binding</keyword>
<gene>
    <name evidence="6" type="ORF">THAOC_35846</name>
</gene>
<dbReference type="PROSITE" id="PS50886">
    <property type="entry name" value="TRBD"/>
    <property type="match status" value="1"/>
</dbReference>
<dbReference type="SUPFAM" id="SSF50249">
    <property type="entry name" value="Nucleic acid-binding proteins"/>
    <property type="match status" value="1"/>
</dbReference>
<feature type="region of interest" description="Disordered" evidence="4">
    <location>
        <begin position="150"/>
        <end position="182"/>
    </location>
</feature>
<feature type="region of interest" description="Disordered" evidence="4">
    <location>
        <begin position="106"/>
        <end position="132"/>
    </location>
</feature>
<feature type="compositionally biased region" description="Basic and acidic residues" evidence="4">
    <location>
        <begin position="116"/>
        <end position="130"/>
    </location>
</feature>
<evidence type="ECO:0000313" key="6">
    <source>
        <dbReference type="EMBL" id="EJK45535.1"/>
    </source>
</evidence>
<reference evidence="6 7" key="1">
    <citation type="journal article" date="2012" name="Genome Biol.">
        <title>Genome and low-iron response of an oceanic diatom adapted to chronic iron limitation.</title>
        <authorList>
            <person name="Lommer M."/>
            <person name="Specht M."/>
            <person name="Roy A.S."/>
            <person name="Kraemer L."/>
            <person name="Andreson R."/>
            <person name="Gutowska M.A."/>
            <person name="Wolf J."/>
            <person name="Bergner S.V."/>
            <person name="Schilhabel M.B."/>
            <person name="Klostermeier U.C."/>
            <person name="Beiko R.G."/>
            <person name="Rosenstiel P."/>
            <person name="Hippler M."/>
            <person name="Laroche J."/>
        </authorList>
    </citation>
    <scope>NUCLEOTIDE SEQUENCE [LARGE SCALE GENOMIC DNA]</scope>
    <source>
        <strain evidence="6 7">CCMP1005</strain>
    </source>
</reference>
<feature type="domain" description="TRNA-binding" evidence="5">
    <location>
        <begin position="1"/>
        <end position="116"/>
    </location>
</feature>
<dbReference type="eggNOG" id="ENOG502S5Y7">
    <property type="taxonomic scope" value="Eukaryota"/>
</dbReference>
<feature type="compositionally biased region" description="Basic and acidic residues" evidence="4">
    <location>
        <begin position="151"/>
        <end position="182"/>
    </location>
</feature>
<sequence>MADTTQYKVGVVLSVTEKKGCGRPLKSCIVNVGEDKPINVVTSASNVRGGSRIVIAPVGSKIINEEGEEQVLKRTAVSGIMSEGMFCDARMLGWGDGSNGVAAQVPENYKPGMSPPKEKPVQKKKEEENRLPAVEVEPLFEKKLTKLNLARTKEEKKKLAEEKRRARKAAKEAKKAAEESRS</sequence>
<dbReference type="InterPro" id="IPR012340">
    <property type="entry name" value="NA-bd_OB-fold"/>
</dbReference>
<dbReference type="Pfam" id="PF01588">
    <property type="entry name" value="tRNA_bind"/>
    <property type="match status" value="1"/>
</dbReference>
<dbReference type="OrthoDB" id="2154715at2759"/>
<proteinExistence type="predicted"/>
<dbReference type="OMA" id="CDARMLG"/>
<dbReference type="EMBL" id="AGNL01048444">
    <property type="protein sequence ID" value="EJK45535.1"/>
    <property type="molecule type" value="Genomic_DNA"/>
</dbReference>
<dbReference type="InterPro" id="IPR002547">
    <property type="entry name" value="tRNA-bd_dom"/>
</dbReference>
<organism evidence="6 7">
    <name type="scientific">Thalassiosira oceanica</name>
    <name type="common">Marine diatom</name>
    <dbReference type="NCBI Taxonomy" id="159749"/>
    <lineage>
        <taxon>Eukaryota</taxon>
        <taxon>Sar</taxon>
        <taxon>Stramenopiles</taxon>
        <taxon>Ochrophyta</taxon>
        <taxon>Bacillariophyta</taxon>
        <taxon>Coscinodiscophyceae</taxon>
        <taxon>Thalassiosirophycidae</taxon>
        <taxon>Thalassiosirales</taxon>
        <taxon>Thalassiosiraceae</taxon>
        <taxon>Thalassiosira</taxon>
    </lineage>
</organism>
<keyword evidence="1 3" id="KW-0820">tRNA-binding</keyword>
<evidence type="ECO:0000259" key="5">
    <source>
        <dbReference type="PROSITE" id="PS50886"/>
    </source>
</evidence>
<keyword evidence="7" id="KW-1185">Reference proteome</keyword>
<dbReference type="Gene3D" id="2.40.50.140">
    <property type="entry name" value="Nucleic acid-binding proteins"/>
    <property type="match status" value="1"/>
</dbReference>
<evidence type="ECO:0000256" key="3">
    <source>
        <dbReference type="PROSITE-ProRule" id="PRU00209"/>
    </source>
</evidence>
<evidence type="ECO:0000256" key="2">
    <source>
        <dbReference type="ARBA" id="ARBA00022884"/>
    </source>
</evidence>